<reference evidence="2" key="1">
    <citation type="submission" date="2016-10" db="EMBL/GenBank/DDBJ databases">
        <authorList>
            <person name="de Groot N.N."/>
        </authorList>
    </citation>
    <scope>NUCLEOTIDE SEQUENCE</scope>
</reference>
<proteinExistence type="predicted"/>
<sequence length="183" mass="20358">MKTFKYVSQLLLVLFALTSLGFTEDTAREIDQKTNGALSVFHSEVNGAKAYLEKSKGYVVFSDVKEAGFFIGGKYGEGALRVAGETKGYYSITSASVGFQAGMQKYSLIIVFTSDHALKRFLNDDDWETDLDMNMAIADWNNDEELEDIDFGSNMVGFLFDSTGMMGNFTMEGTRFEKITPDL</sequence>
<gene>
    <name evidence="2" type="ORF">MNB_SV-13-2002</name>
</gene>
<dbReference type="CDD" id="cd11524">
    <property type="entry name" value="SYLF"/>
    <property type="match status" value="1"/>
</dbReference>
<evidence type="ECO:0000259" key="1">
    <source>
        <dbReference type="Pfam" id="PF04366"/>
    </source>
</evidence>
<evidence type="ECO:0000313" key="2">
    <source>
        <dbReference type="EMBL" id="SFV62882.1"/>
    </source>
</evidence>
<name>A0A1W1CAY7_9ZZZZ</name>
<accession>A0A1W1CAY7</accession>
<dbReference type="Pfam" id="PF04366">
    <property type="entry name" value="Ysc84"/>
    <property type="match status" value="1"/>
</dbReference>
<organism evidence="2">
    <name type="scientific">hydrothermal vent metagenome</name>
    <dbReference type="NCBI Taxonomy" id="652676"/>
    <lineage>
        <taxon>unclassified sequences</taxon>
        <taxon>metagenomes</taxon>
        <taxon>ecological metagenomes</taxon>
    </lineage>
</organism>
<dbReference type="InterPro" id="IPR007461">
    <property type="entry name" value="Ysc84_actin-binding"/>
</dbReference>
<keyword evidence="2" id="KW-0449">Lipoprotein</keyword>
<dbReference type="AlphaFoldDB" id="A0A1W1CAY7"/>
<dbReference type="EMBL" id="FPHM01000076">
    <property type="protein sequence ID" value="SFV62882.1"/>
    <property type="molecule type" value="Genomic_DNA"/>
</dbReference>
<feature type="domain" description="Ysc84 actin-binding" evidence="1">
    <location>
        <begin position="94"/>
        <end position="176"/>
    </location>
</feature>
<protein>
    <submittedName>
        <fullName evidence="2">Putative lipoprotein</fullName>
    </submittedName>
</protein>